<dbReference type="RefSeq" id="WP_203813445.1">
    <property type="nucleotide sequence ID" value="NZ_BOMY01000053.1"/>
</dbReference>
<feature type="chain" id="PRO_5037012076" description="DUF4333 domain-containing protein" evidence="2">
    <location>
        <begin position="27"/>
        <end position="133"/>
    </location>
</feature>
<protein>
    <recommendedName>
        <fullName evidence="5">DUF4333 domain-containing protein</fullName>
    </recommendedName>
</protein>
<evidence type="ECO:0000313" key="3">
    <source>
        <dbReference type="EMBL" id="GIF25627.1"/>
    </source>
</evidence>
<name>A0A919TZ81_9ACTN</name>
<feature type="signal peptide" evidence="2">
    <location>
        <begin position="1"/>
        <end position="26"/>
    </location>
</feature>
<dbReference type="Proteomes" id="UP000623608">
    <property type="component" value="Unassembled WGS sequence"/>
</dbReference>
<gene>
    <name evidence="3" type="ORF">Ate02nite_83570</name>
</gene>
<evidence type="ECO:0008006" key="5">
    <source>
        <dbReference type="Google" id="ProtNLM"/>
    </source>
</evidence>
<dbReference type="EMBL" id="BOMY01000053">
    <property type="protein sequence ID" value="GIF25627.1"/>
    <property type="molecule type" value="Genomic_DNA"/>
</dbReference>
<organism evidence="3 4">
    <name type="scientific">Paractinoplanes tereljensis</name>
    <dbReference type="NCBI Taxonomy" id="571912"/>
    <lineage>
        <taxon>Bacteria</taxon>
        <taxon>Bacillati</taxon>
        <taxon>Actinomycetota</taxon>
        <taxon>Actinomycetes</taxon>
        <taxon>Micromonosporales</taxon>
        <taxon>Micromonosporaceae</taxon>
        <taxon>Paractinoplanes</taxon>
    </lineage>
</organism>
<keyword evidence="4" id="KW-1185">Reference proteome</keyword>
<sequence>MTSRPRTMPKLALILAVAVLSGCSGAAPETKHSAPEGNPAAPEASSGIAGCDDAAATVQKHLTSSDVRTVTVNGQCTNVTVDTGLGDDDTVGGRRICETAAEVAYTGDINSVTVLSGSGAELSVGIPGMKCLP</sequence>
<accession>A0A919TZ81</accession>
<evidence type="ECO:0000313" key="4">
    <source>
        <dbReference type="Proteomes" id="UP000623608"/>
    </source>
</evidence>
<evidence type="ECO:0000256" key="1">
    <source>
        <dbReference type="SAM" id="MobiDB-lite"/>
    </source>
</evidence>
<comment type="caution">
    <text evidence="3">The sequence shown here is derived from an EMBL/GenBank/DDBJ whole genome shotgun (WGS) entry which is preliminary data.</text>
</comment>
<evidence type="ECO:0000256" key="2">
    <source>
        <dbReference type="SAM" id="SignalP"/>
    </source>
</evidence>
<proteinExistence type="predicted"/>
<dbReference type="AlphaFoldDB" id="A0A919TZ81"/>
<reference evidence="3" key="1">
    <citation type="submission" date="2021-01" db="EMBL/GenBank/DDBJ databases">
        <title>Whole genome shotgun sequence of Actinoplanes tereljensis NBRC 105297.</title>
        <authorList>
            <person name="Komaki H."/>
            <person name="Tamura T."/>
        </authorList>
    </citation>
    <scope>NUCLEOTIDE SEQUENCE</scope>
    <source>
        <strain evidence="3">NBRC 105297</strain>
    </source>
</reference>
<feature type="region of interest" description="Disordered" evidence="1">
    <location>
        <begin position="26"/>
        <end position="48"/>
    </location>
</feature>
<dbReference type="PROSITE" id="PS51257">
    <property type="entry name" value="PROKAR_LIPOPROTEIN"/>
    <property type="match status" value="1"/>
</dbReference>
<keyword evidence="2" id="KW-0732">Signal</keyword>